<organism evidence="2 3">
    <name type="scientific">Lutzomyia longipalpis</name>
    <name type="common">Sand fly</name>
    <dbReference type="NCBI Taxonomy" id="7200"/>
    <lineage>
        <taxon>Eukaryota</taxon>
        <taxon>Metazoa</taxon>
        <taxon>Ecdysozoa</taxon>
        <taxon>Arthropoda</taxon>
        <taxon>Hexapoda</taxon>
        <taxon>Insecta</taxon>
        <taxon>Pterygota</taxon>
        <taxon>Neoptera</taxon>
        <taxon>Endopterygota</taxon>
        <taxon>Diptera</taxon>
        <taxon>Nematocera</taxon>
        <taxon>Psychodoidea</taxon>
        <taxon>Psychodidae</taxon>
        <taxon>Lutzomyia</taxon>
        <taxon>Lutzomyia</taxon>
    </lineage>
</organism>
<feature type="compositionally biased region" description="Pro residues" evidence="1">
    <location>
        <begin position="95"/>
        <end position="104"/>
    </location>
</feature>
<feature type="region of interest" description="Disordered" evidence="1">
    <location>
        <begin position="53"/>
        <end position="127"/>
    </location>
</feature>
<dbReference type="Proteomes" id="UP000092461">
    <property type="component" value="Unassembled WGS sequence"/>
</dbReference>
<evidence type="ECO:0000313" key="2">
    <source>
        <dbReference type="EnsemblMetazoa" id="LLOJ001452-PA"/>
    </source>
</evidence>
<feature type="region of interest" description="Disordered" evidence="1">
    <location>
        <begin position="141"/>
        <end position="182"/>
    </location>
</feature>
<feature type="compositionally biased region" description="Low complexity" evidence="1">
    <location>
        <begin position="66"/>
        <end position="85"/>
    </location>
</feature>
<dbReference type="EMBL" id="AJWK01005098">
    <property type="status" value="NOT_ANNOTATED_CDS"/>
    <property type="molecule type" value="Genomic_DNA"/>
</dbReference>
<dbReference type="VEuPathDB" id="VectorBase:LLONM1_005593"/>
<proteinExistence type="predicted"/>
<dbReference type="VEuPathDB" id="VectorBase:LLOJ001452"/>
<dbReference type="AlphaFoldDB" id="A0A1B0CBF3"/>
<sequence>MLYFACLYLTMGISSFFLWSMIHPLMRLGWFNSIAGVVKRRFASYMKLHLASGERGGGGGDRGRHNVNSTPSTTHSTPTHTSTNPFLMQDQRAPPAVPIQPPSPHILSGVDRRHRSPDPPPRYNRGQSPLLLRRNLYEMGQLPPGSPIMSRRYLSSSPPVPPPRRGSESVPGSPQHFRTRIHYTPEPQRRFYRHIDQ</sequence>
<keyword evidence="3" id="KW-1185">Reference proteome</keyword>
<accession>A0A1B0CBF3</accession>
<evidence type="ECO:0000313" key="3">
    <source>
        <dbReference type="Proteomes" id="UP000092461"/>
    </source>
</evidence>
<name>A0A1B0CBF3_LUTLO</name>
<protein>
    <submittedName>
        <fullName evidence="2">Uncharacterized protein</fullName>
    </submittedName>
</protein>
<evidence type="ECO:0000256" key="1">
    <source>
        <dbReference type="SAM" id="MobiDB-lite"/>
    </source>
</evidence>
<dbReference type="EnsemblMetazoa" id="LLOJ001452-RA">
    <property type="protein sequence ID" value="LLOJ001452-PA"/>
    <property type="gene ID" value="LLOJ001452"/>
</dbReference>
<reference evidence="2" key="1">
    <citation type="submission" date="2020-05" db="UniProtKB">
        <authorList>
            <consortium name="EnsemblMetazoa"/>
        </authorList>
    </citation>
    <scope>IDENTIFICATION</scope>
    <source>
        <strain evidence="2">Jacobina</strain>
    </source>
</reference>